<evidence type="ECO:0000256" key="9">
    <source>
        <dbReference type="ARBA" id="ARBA00023098"/>
    </source>
</evidence>
<keyword evidence="27" id="KW-1185">Reference proteome</keyword>
<dbReference type="PROSITE" id="PS52019">
    <property type="entry name" value="PKS_MFAS_DH"/>
    <property type="match status" value="1"/>
</dbReference>
<evidence type="ECO:0000256" key="14">
    <source>
        <dbReference type="ARBA" id="ARBA00052745"/>
    </source>
</evidence>
<evidence type="ECO:0000256" key="18">
    <source>
        <dbReference type="ARBA" id="ARBA00075053"/>
    </source>
</evidence>
<evidence type="ECO:0000313" key="27">
    <source>
        <dbReference type="Proteomes" id="UP001208771"/>
    </source>
</evidence>
<dbReference type="InterPro" id="IPR020841">
    <property type="entry name" value="PKS_Beta-ketoAc_synthase_dom"/>
</dbReference>
<dbReference type="SUPFAM" id="SSF53474">
    <property type="entry name" value="alpha/beta-Hydrolases"/>
    <property type="match status" value="1"/>
</dbReference>
<dbReference type="SMART" id="SM00827">
    <property type="entry name" value="PKS_AT"/>
    <property type="match status" value="1"/>
</dbReference>
<evidence type="ECO:0000256" key="16">
    <source>
        <dbReference type="ARBA" id="ARBA00066974"/>
    </source>
</evidence>
<evidence type="ECO:0000256" key="20">
    <source>
        <dbReference type="ARBA" id="ARBA00084020"/>
    </source>
</evidence>
<dbReference type="GO" id="GO:0034081">
    <property type="term" value="C:polyketide synthase complex"/>
    <property type="evidence" value="ECO:0007669"/>
    <property type="project" value="UniProtKB-ARBA"/>
</dbReference>
<evidence type="ECO:0000256" key="8">
    <source>
        <dbReference type="ARBA" id="ARBA00023002"/>
    </source>
</evidence>
<evidence type="ECO:0000256" key="4">
    <source>
        <dbReference type="ARBA" id="ARBA00022553"/>
    </source>
</evidence>
<dbReference type="InterPro" id="IPR013968">
    <property type="entry name" value="PKS_KR"/>
</dbReference>
<sequence length="2155" mass="233455">MMQTQIDASPNDIAIVGMALRVPGARTVDAFWQNLRSGTESIRTLSEEELIAAGESQSRILNPNYVRRTADMPDMEMFDADFFGLSPKEAAIMDPQHRQFLECAWEAMEDAGRTPNTIPGPVGVFAGCGMGSYFYFNVCSNRQLVEQTGMFLLRHTGNDKDFLATRASFAFNLRGPSVNVQTACSTSLVAVHYGCQSLLNGETDMVLAGGVTIELPHRRGYIFHEGEILSPDGRCRPFDHRAAGTVFGSGAGVVVLRRLSDAIADGDIIHAVIKATAVNNDGATKAGYLAPSVTGQAEAIIEAQGLAGIDADTIQYVECHGTGTALGDPIEIEALTQAFRQTTSRTGFCHVGSVKANIGHLDTAAGVVSLIKATLALKNGEIPPVLGFEKPNSSIDFDSSPFTVNDALMPWPDVDGPRRAAVNSLGVGGTNAHVILEQAPVEEHSNGAFDDEPQILLLSARHRKALDRMAERLGEAIASRPALSMADTAYTLHAGRQHFEHRRVLAVRGRRDAIAVLSGAEPKRLFSHTALDAPAGSVFLMPGGGAQHAGMAAVLYAQDGAFRASVDEGLSYLAAAVAADIRDVWFGADGEAADRFLRPSLQLPAILIVEVAIARLWMDRGVRPAALIGHSMGENAAACIAGVMTYRDAVNLVRLRGELFDTIAPGGMLSVPLSPDRLSALLPPELDLASVNAPELCVVSGRDEDIDAFRAALAEKGIDATRVAIDIAAHSRMLDGILPKFEAFLRGIRLEAPSIPIMSNLTGDWLTHSDACDPLYWVRHLRSTVLFAEGMAKLSQTPGRIYIEAGPGRTLSSLAKLQPGIQANEVINTLPHPDDDTDDRIHFLSAVGRAWATGLDVDVERSWRDHAPRRASLPAYPFLHQRYFIERVKDAARSPEATDAPLARQADMADWGYRPTWKQALSDAPIDAGIEPRSWLVFMDDTGLGAKLTARLTALGHSVTTVSVGDAFGKIGQNAYVLCPEDGRVGYDALVSGLIEDGPFPSHIVHLWLVTGDETHRPGSSFFDRLQEHGFYSLFHLAQAMGDASLKDCHIDVVTNGMQRVGDEALPHPGKATALGPGLVIAKELENTTIRLIDIDRPAEPEARNGSTLQNLLRTVAKAPEAATAGYGLDQLWDDLFATPASEVVAYRKGRRWIRHYERLPLRPADAAQQFRQKGVYLLTGGLGDLSLVMARELAGRFAARLVLLGRTRLPERSEWTAFRRLHAGNHPVCRAIAAIGELEALDAEVLYITADVRDPEQMARAIETAKAKFGALHGVLHTAGIVDDNLIQLKSFAETENVLSPKVYGTAVLDRLLEKEPLDLFVLFSSTSTDTGPAGQVDYVAANAYLNAYAESRAGIAGRRTVAVHWGIWNEVGIAARAAGGGSTAAANGHQPAPAHGPLFEQWVEDAGRTQWLQFTASPERHWMWSEHRLVSGLPILPGTGYIELIAQAMAEYGIDGGFEIRDLIFLSTLDIADGTEKPVRVRLEQQDGGLRAYVAAGSEGGDADTFHIHAEASVHRLQETVPGRLRVTLDDDRWTSTRRAEADRALPSAQENHIKFGPRWSVLRAVSLGNGDALARLALPAAFAADIEAGTRLHPGLLDIATGYAMELIAGYDRSGVLWAPVSYGSIRVHDTLPSEVLSHVRLSEIGNADDGYAAFDVTIARPDGTVVLEVERFTIKRLADNVSFASPAAQTGRVGRRADAAASPAAAELAAQVRQGILPSEGFEALSRALATGQPQPIVSTMPLDRLRERANRVEKDTAAQSQVFERPDLDSDYVAPRTDIERTLAGYWTELLGVERIGVHDSFFDIGGHSLIAVRLFRMIHQTFSVDLPISVLFRAPTIAQCAELISAESAPAPETDAQHGQAGATAVPTHLVPMNEGQGGHATPLFLCAGMFGNVLNLRHLSLQLGSDRPVYCLQARGLYGGQEPHETFPEMARDYLAEIRAVQPHGPYFLGGFSGGGLVAYEMALQLEAAGEEVALVVMLDTPLPGPNHLTVVDRLLMKAQDVRRDRGAFIAKWLKNRREWAHYQESKSLQAQPKAVDFHNERIHAAFLRALDRYEVKPYGGHVLLLRPKMKVLYRITGGRQLQEGRNLVRYDNGWSPYVPNLTVLEVPGDHDSMVLNPNVRVMSARIRQHLAEAEASFSLPPTTLAAE</sequence>
<dbReference type="GO" id="GO:0071770">
    <property type="term" value="P:DIM/DIP cell wall layer assembly"/>
    <property type="evidence" value="ECO:0007669"/>
    <property type="project" value="TreeGrafter"/>
</dbReference>
<dbReference type="InterPro" id="IPR049900">
    <property type="entry name" value="PKS_mFAS_DH"/>
</dbReference>
<dbReference type="Gene3D" id="3.40.50.720">
    <property type="entry name" value="NAD(P)-binding Rossmann-like Domain"/>
    <property type="match status" value="1"/>
</dbReference>
<dbReference type="EC" id="2.3.1.292" evidence="16"/>
<dbReference type="SMART" id="SM00826">
    <property type="entry name" value="PKS_DH"/>
    <property type="match status" value="1"/>
</dbReference>
<organism evidence="25 27">
    <name type="scientific">Ectorhizobium quercum</name>
    <dbReference type="NCBI Taxonomy" id="2965071"/>
    <lineage>
        <taxon>Bacteria</taxon>
        <taxon>Pseudomonadati</taxon>
        <taxon>Pseudomonadota</taxon>
        <taxon>Alphaproteobacteria</taxon>
        <taxon>Hyphomicrobiales</taxon>
        <taxon>Rhizobiaceae</taxon>
        <taxon>Ectorhizobium</taxon>
    </lineage>
</organism>
<dbReference type="InterPro" id="IPR042104">
    <property type="entry name" value="PKS_dehydratase_sf"/>
</dbReference>
<dbReference type="Gene3D" id="3.30.70.3290">
    <property type="match status" value="1"/>
</dbReference>
<dbReference type="Proteomes" id="UP001208771">
    <property type="component" value="Unassembled WGS sequence"/>
</dbReference>
<comment type="catalytic activity">
    <reaction evidence="11">
        <text>17-(4-hydroxyphenyl)heptadecanoyl-[(phenol)carboxyphthiodiolenone synthase] + 2 (S)-methylmalonyl-CoA + 3 malonyl-CoA + 5 NADPH + 10 H(+) = C35-(phenol)carboxyphthiodiolenone-[(phenol)carboxyphthiodiolenone synthase] + 5 CO2 + 5 NADP(+) + 5 CoA + 2 H2O</text>
        <dbReference type="Rhea" id="RHEA:57756"/>
        <dbReference type="Rhea" id="RHEA-COMP:14272"/>
        <dbReference type="Rhea" id="RHEA-COMP:14989"/>
        <dbReference type="ChEBI" id="CHEBI:15377"/>
        <dbReference type="ChEBI" id="CHEBI:15378"/>
        <dbReference type="ChEBI" id="CHEBI:16526"/>
        <dbReference type="ChEBI" id="CHEBI:57287"/>
        <dbReference type="ChEBI" id="CHEBI:57327"/>
        <dbReference type="ChEBI" id="CHEBI:57384"/>
        <dbReference type="ChEBI" id="CHEBI:57783"/>
        <dbReference type="ChEBI" id="CHEBI:58349"/>
        <dbReference type="ChEBI" id="CHEBI:133300"/>
        <dbReference type="ChEBI" id="CHEBI:142259"/>
        <dbReference type="EC" id="2.3.1.292"/>
    </reaction>
</comment>
<dbReference type="SUPFAM" id="SSF51735">
    <property type="entry name" value="NAD(P)-binding Rossmann-fold domains"/>
    <property type="match status" value="2"/>
</dbReference>
<dbReference type="SMART" id="SM00824">
    <property type="entry name" value="PKS_TE"/>
    <property type="match status" value="1"/>
</dbReference>
<dbReference type="Gene3D" id="1.10.1200.10">
    <property type="entry name" value="ACP-like"/>
    <property type="match status" value="1"/>
</dbReference>
<dbReference type="InterPro" id="IPR032821">
    <property type="entry name" value="PKS_assoc"/>
</dbReference>
<dbReference type="Gene3D" id="3.40.47.10">
    <property type="match status" value="1"/>
</dbReference>
<dbReference type="Pfam" id="PF00109">
    <property type="entry name" value="ketoacyl-synt"/>
    <property type="match status" value="1"/>
</dbReference>
<dbReference type="SMART" id="SM00823">
    <property type="entry name" value="PKS_PP"/>
    <property type="match status" value="1"/>
</dbReference>
<evidence type="ECO:0000256" key="1">
    <source>
        <dbReference type="ARBA" id="ARBA00001937"/>
    </source>
</evidence>
<dbReference type="Pfam" id="PF21394">
    <property type="entry name" value="Beta-ketacyl_N"/>
    <property type="match status" value="1"/>
</dbReference>
<evidence type="ECO:0000256" key="12">
    <source>
        <dbReference type="ARBA" id="ARBA00051971"/>
    </source>
</evidence>
<keyword evidence="8" id="KW-0560">Oxidoreductase</keyword>
<dbReference type="SUPFAM" id="SSF47336">
    <property type="entry name" value="ACP-like"/>
    <property type="match status" value="1"/>
</dbReference>
<accession>A0AAE3SU23</accession>
<evidence type="ECO:0000256" key="5">
    <source>
        <dbReference type="ARBA" id="ARBA00022679"/>
    </source>
</evidence>
<proteinExistence type="predicted"/>
<evidence type="ECO:0000256" key="11">
    <source>
        <dbReference type="ARBA" id="ARBA00050973"/>
    </source>
</evidence>
<evidence type="ECO:0000256" key="7">
    <source>
        <dbReference type="ARBA" id="ARBA00022857"/>
    </source>
</evidence>
<dbReference type="InterPro" id="IPR050091">
    <property type="entry name" value="PKS_NRPS_Biosynth_Enz"/>
</dbReference>
<keyword evidence="6" id="KW-0276">Fatty acid metabolism</keyword>
<keyword evidence="5" id="KW-0808">Transferase</keyword>
<dbReference type="InterPro" id="IPR018201">
    <property type="entry name" value="Ketoacyl_synth_AS"/>
</dbReference>
<dbReference type="SMART" id="SM00825">
    <property type="entry name" value="PKS_KS"/>
    <property type="match status" value="1"/>
</dbReference>
<comment type="catalytic activity">
    <reaction evidence="12">
        <text>19-(4-hydroxyphenyl)nonadecanoyl-[(phenol)carboxyphthiodiolenone synthase] + 2 (S)-methylmalonyl-CoA + 3 malonyl-CoA + 5 NADPH + 10 H(+) = C37-(phenol)carboxyphthiodiolenone-[(phenol)carboxyphthiodiolenone synthase] + 5 CO2 + 5 NADP(+) + 5 CoA + 2 H2O</text>
        <dbReference type="Rhea" id="RHEA:57760"/>
        <dbReference type="Rhea" id="RHEA-COMP:14273"/>
        <dbReference type="Rhea" id="RHEA-COMP:14990"/>
        <dbReference type="ChEBI" id="CHEBI:15377"/>
        <dbReference type="ChEBI" id="CHEBI:15378"/>
        <dbReference type="ChEBI" id="CHEBI:16526"/>
        <dbReference type="ChEBI" id="CHEBI:57287"/>
        <dbReference type="ChEBI" id="CHEBI:57327"/>
        <dbReference type="ChEBI" id="CHEBI:57384"/>
        <dbReference type="ChEBI" id="CHEBI:57783"/>
        <dbReference type="ChEBI" id="CHEBI:58349"/>
        <dbReference type="ChEBI" id="CHEBI:133301"/>
        <dbReference type="ChEBI" id="CHEBI:142260"/>
        <dbReference type="EC" id="2.3.1.292"/>
    </reaction>
</comment>
<dbReference type="InterPro" id="IPR020807">
    <property type="entry name" value="PKS_DH"/>
</dbReference>
<dbReference type="Pfam" id="PF21089">
    <property type="entry name" value="PKS_DH_N"/>
    <property type="match status" value="1"/>
</dbReference>
<comment type="catalytic activity">
    <reaction evidence="13">
        <text>docosanoyl-[(phenol)carboxyphthiodiolenone synthase] + 2 (S)-methylmalonyl-CoA + 3 malonyl-CoA + 5 NADPH + 10 H(+) = C34-carboxyphthiodiolenone-[(phenol)carboxyphthiodiolenone synthase] + 5 CO2 + 5 NADP(+) + 5 CoA + 2 H2O</text>
        <dbReference type="Rhea" id="RHEA:57752"/>
        <dbReference type="Rhea" id="RHEA-COMP:14987"/>
        <dbReference type="Rhea" id="RHEA-COMP:14988"/>
        <dbReference type="ChEBI" id="CHEBI:15377"/>
        <dbReference type="ChEBI" id="CHEBI:15378"/>
        <dbReference type="ChEBI" id="CHEBI:16526"/>
        <dbReference type="ChEBI" id="CHEBI:57287"/>
        <dbReference type="ChEBI" id="CHEBI:57327"/>
        <dbReference type="ChEBI" id="CHEBI:57384"/>
        <dbReference type="ChEBI" id="CHEBI:57783"/>
        <dbReference type="ChEBI" id="CHEBI:58349"/>
        <dbReference type="ChEBI" id="CHEBI:142237"/>
        <dbReference type="ChEBI" id="CHEBI:142238"/>
        <dbReference type="EC" id="2.3.1.292"/>
    </reaction>
</comment>
<dbReference type="InterPro" id="IPR036291">
    <property type="entry name" value="NAD(P)-bd_dom_sf"/>
</dbReference>
<evidence type="ECO:0000256" key="17">
    <source>
        <dbReference type="ARBA" id="ARBA00073623"/>
    </source>
</evidence>
<protein>
    <recommendedName>
        <fullName evidence="17">Phenolphthiocerol/phthiocerol polyketide synthase subunit E</fullName>
        <ecNumber evidence="16">2.3.1.292</ecNumber>
    </recommendedName>
    <alternativeName>
        <fullName evidence="19">(Phenol)carboxyphthiodiolenone synthase subunit E</fullName>
    </alternativeName>
    <alternativeName>
        <fullName evidence="20">Beta-ketoacyl-acyl-carrier-protein synthase I</fullName>
    </alternativeName>
    <alternativeName>
        <fullName evidence="18">Phthiocerol synthesis polyketide synthase type I PpsE</fullName>
    </alternativeName>
</protein>
<dbReference type="GO" id="GO:0005886">
    <property type="term" value="C:plasma membrane"/>
    <property type="evidence" value="ECO:0007669"/>
    <property type="project" value="TreeGrafter"/>
</dbReference>
<dbReference type="GO" id="GO:0016491">
    <property type="term" value="F:oxidoreductase activity"/>
    <property type="evidence" value="ECO:0007669"/>
    <property type="project" value="UniProtKB-KW"/>
</dbReference>
<feature type="region of interest" description="C-terminal hotdog fold" evidence="21">
    <location>
        <begin position="1539"/>
        <end position="1687"/>
    </location>
</feature>
<dbReference type="FunFam" id="3.40.47.10:FF:000042">
    <property type="entry name" value="Polyketide synthase Pks13"/>
    <property type="match status" value="1"/>
</dbReference>
<dbReference type="PROSITE" id="PS52004">
    <property type="entry name" value="KS3_2"/>
    <property type="match status" value="1"/>
</dbReference>
<feature type="domain" description="PKS/mFAS DH" evidence="24">
    <location>
        <begin position="1398"/>
        <end position="1687"/>
    </location>
</feature>
<dbReference type="InterPro" id="IPR057326">
    <property type="entry name" value="KR_dom"/>
</dbReference>
<dbReference type="InterPro" id="IPR014030">
    <property type="entry name" value="Ketoacyl_synth_N"/>
</dbReference>
<comment type="caution">
    <text evidence="21">Lacks conserved residue(s) required for the propagation of feature annotation.</text>
</comment>
<evidence type="ECO:0000259" key="24">
    <source>
        <dbReference type="PROSITE" id="PS52019"/>
    </source>
</evidence>
<dbReference type="InterPro" id="IPR016035">
    <property type="entry name" value="Acyl_Trfase/lysoPLipase"/>
</dbReference>
<feature type="domain" description="Ketosynthase family 3 (KS3)" evidence="23">
    <location>
        <begin position="10"/>
        <end position="438"/>
    </location>
</feature>
<dbReference type="InterPro" id="IPR029058">
    <property type="entry name" value="AB_hydrolase_fold"/>
</dbReference>
<feature type="region of interest" description="N-terminal hotdog fold" evidence="21">
    <location>
        <begin position="1398"/>
        <end position="1523"/>
    </location>
</feature>
<dbReference type="InterPro" id="IPR014031">
    <property type="entry name" value="Ketoacyl_synth_C"/>
</dbReference>
<dbReference type="Pfam" id="PF02801">
    <property type="entry name" value="Ketoacyl-synt_C"/>
    <property type="match status" value="1"/>
</dbReference>
<dbReference type="SUPFAM" id="SSF53901">
    <property type="entry name" value="Thiolase-like"/>
    <property type="match status" value="1"/>
</dbReference>
<dbReference type="SUPFAM" id="SSF55048">
    <property type="entry name" value="Probable ACP-binding domain of malonyl-CoA ACP transacylase"/>
    <property type="match status" value="1"/>
</dbReference>
<dbReference type="InterPro" id="IPR001031">
    <property type="entry name" value="Thioesterase"/>
</dbReference>
<dbReference type="Pfam" id="PF00698">
    <property type="entry name" value="Acyl_transf_1"/>
    <property type="match status" value="1"/>
</dbReference>
<dbReference type="InterPro" id="IPR009081">
    <property type="entry name" value="PP-bd_ACP"/>
</dbReference>
<dbReference type="InterPro" id="IPR020806">
    <property type="entry name" value="PKS_PP-bd"/>
</dbReference>
<dbReference type="Gene3D" id="3.10.129.110">
    <property type="entry name" value="Polyketide synthase dehydratase"/>
    <property type="match status" value="1"/>
</dbReference>
<evidence type="ECO:0000259" key="23">
    <source>
        <dbReference type="PROSITE" id="PS52004"/>
    </source>
</evidence>
<dbReference type="InterPro" id="IPR020802">
    <property type="entry name" value="TesA-like"/>
</dbReference>
<evidence type="ECO:0000256" key="13">
    <source>
        <dbReference type="ARBA" id="ARBA00052119"/>
    </source>
</evidence>
<dbReference type="InterPro" id="IPR016036">
    <property type="entry name" value="Malonyl_transacylase_ACP-bd"/>
</dbReference>
<dbReference type="InterPro" id="IPR049551">
    <property type="entry name" value="PKS_DH_C"/>
</dbReference>
<dbReference type="FunFam" id="1.10.1200.10:FF:000005">
    <property type="entry name" value="Nonribosomal peptide synthetase 1"/>
    <property type="match status" value="1"/>
</dbReference>
<dbReference type="RefSeq" id="WP_306409965.1">
    <property type="nucleotide sequence ID" value="NZ_JANFPI010000001.1"/>
</dbReference>
<evidence type="ECO:0000256" key="15">
    <source>
        <dbReference type="ARBA" id="ARBA00058455"/>
    </source>
</evidence>
<dbReference type="Pfam" id="PF00550">
    <property type="entry name" value="PP-binding"/>
    <property type="match status" value="1"/>
</dbReference>
<feature type="domain" description="Carrier" evidence="22">
    <location>
        <begin position="1779"/>
        <end position="1854"/>
    </location>
</feature>
<dbReference type="EMBL" id="JANFPI010000005">
    <property type="protein sequence ID" value="MCX8998743.1"/>
    <property type="molecule type" value="Genomic_DNA"/>
</dbReference>
<comment type="catalytic activity">
    <reaction evidence="14">
        <text>icosanoyl-[(phenol)carboxyphthiodiolenone synthase] + 2 (S)-methylmalonyl-CoA + 3 malonyl-CoA + 5 NADPH + 10 H(+) = C32-carboxyphthiodiolenone-[(phenol)carboxyphthiodiolenone synthase] + 5 CO2 + 5 NADP(+) + 5 CoA + 2 H2O</text>
        <dbReference type="Rhea" id="RHEA:57748"/>
        <dbReference type="Rhea" id="RHEA-COMP:14985"/>
        <dbReference type="Rhea" id="RHEA-COMP:14986"/>
        <dbReference type="ChEBI" id="CHEBI:15377"/>
        <dbReference type="ChEBI" id="CHEBI:15378"/>
        <dbReference type="ChEBI" id="CHEBI:16526"/>
        <dbReference type="ChEBI" id="CHEBI:57287"/>
        <dbReference type="ChEBI" id="CHEBI:57327"/>
        <dbReference type="ChEBI" id="CHEBI:57384"/>
        <dbReference type="ChEBI" id="CHEBI:57783"/>
        <dbReference type="ChEBI" id="CHEBI:58349"/>
        <dbReference type="ChEBI" id="CHEBI:87848"/>
        <dbReference type="ChEBI" id="CHEBI:142236"/>
        <dbReference type="EC" id="2.3.1.292"/>
    </reaction>
</comment>
<comment type="function">
    <text evidence="15">Part of the PpsABCDE complex involved in the biosynthesis of the lipid core common to phthiocerols and phenolphthiocerols by successive additions of malonyl-CoA or methylmalonyl-CoA extender units. PpsA can accept as substrate the activated forms of either icosanoyl (C20), docosanoyl (C22) or lignoceroyl (C24) groups from FadD26, or a (4-hydroxyphenyl)-C17 or (4-hydroxyphenyl)-C19 fatty acyl from FadD29. PpsA initiates the biosynthesis and extends its substrate using a malonyl-CoA extender unit. The PpsB and PpsC proteins add the second and third malonyl-CoA extender units. PpsD adds an (R)-methylmalonyl unit and PpsE adds a second (R)-methylmalonyl unit. The incorporation of the methylmalonyl units results in formation of two branched methyl groups in the elongated product.</text>
</comment>
<dbReference type="PANTHER" id="PTHR43775">
    <property type="entry name" value="FATTY ACID SYNTHASE"/>
    <property type="match status" value="1"/>
</dbReference>
<keyword evidence="10" id="KW-0511">Multifunctional enzyme</keyword>
<dbReference type="InterPro" id="IPR001227">
    <property type="entry name" value="Ac_transferase_dom_sf"/>
</dbReference>
<dbReference type="Pfam" id="PF16197">
    <property type="entry name" value="KAsynt_C_assoc"/>
    <property type="match status" value="1"/>
</dbReference>
<evidence type="ECO:0000259" key="22">
    <source>
        <dbReference type="PROSITE" id="PS50075"/>
    </source>
</evidence>
<dbReference type="SUPFAM" id="SSF52151">
    <property type="entry name" value="FabD/lysophospholipase-like"/>
    <property type="match status" value="1"/>
</dbReference>
<evidence type="ECO:0000256" key="6">
    <source>
        <dbReference type="ARBA" id="ARBA00022832"/>
    </source>
</evidence>
<evidence type="ECO:0000256" key="2">
    <source>
        <dbReference type="ARBA" id="ARBA00001957"/>
    </source>
</evidence>
<dbReference type="InterPro" id="IPR036736">
    <property type="entry name" value="ACP-like_sf"/>
</dbReference>
<dbReference type="InterPro" id="IPR016039">
    <property type="entry name" value="Thiolase-like"/>
</dbReference>
<evidence type="ECO:0000256" key="19">
    <source>
        <dbReference type="ARBA" id="ARBA00078169"/>
    </source>
</evidence>
<dbReference type="CDD" id="cd08953">
    <property type="entry name" value="KR_2_SDR_x"/>
    <property type="match status" value="1"/>
</dbReference>
<dbReference type="Pfam" id="PF14765">
    <property type="entry name" value="PS-DH"/>
    <property type="match status" value="1"/>
</dbReference>
<dbReference type="InterPro" id="IPR014043">
    <property type="entry name" value="Acyl_transferase_dom"/>
</dbReference>
<dbReference type="GO" id="GO:0006633">
    <property type="term" value="P:fatty acid biosynthetic process"/>
    <property type="evidence" value="ECO:0007669"/>
    <property type="project" value="InterPro"/>
</dbReference>
<keyword evidence="9" id="KW-0443">Lipid metabolism</keyword>
<dbReference type="Gene3D" id="3.40.366.10">
    <property type="entry name" value="Malonyl-Coenzyme A Acyl Carrier Protein, domain 2"/>
    <property type="match status" value="1"/>
</dbReference>
<comment type="cofactor">
    <cofactor evidence="2">
        <name>pantetheine 4'-phosphate</name>
        <dbReference type="ChEBI" id="CHEBI:47942"/>
    </cofactor>
</comment>
<dbReference type="Pfam" id="PF08659">
    <property type="entry name" value="KR"/>
    <property type="match status" value="1"/>
</dbReference>
<comment type="caution">
    <text evidence="25">The sequence shown here is derived from an EMBL/GenBank/DDBJ whole genome shotgun (WGS) entry which is preliminary data.</text>
</comment>
<dbReference type="Pfam" id="PF00975">
    <property type="entry name" value="Thioesterase"/>
    <property type="match status" value="1"/>
</dbReference>
<dbReference type="GO" id="GO:0004315">
    <property type="term" value="F:3-oxoacyl-[acyl-carrier-protein] synthase activity"/>
    <property type="evidence" value="ECO:0007669"/>
    <property type="project" value="InterPro"/>
</dbReference>
<gene>
    <name evidence="25" type="ORF">NOF55_03780</name>
    <name evidence="26" type="ORF">NOF55_16645</name>
</gene>
<dbReference type="PANTHER" id="PTHR43775:SF37">
    <property type="entry name" value="SI:DKEY-61P9.11"/>
    <property type="match status" value="1"/>
</dbReference>
<evidence type="ECO:0000256" key="3">
    <source>
        <dbReference type="ARBA" id="ARBA00022450"/>
    </source>
</evidence>
<reference evidence="25" key="1">
    <citation type="submission" date="2022-07" db="EMBL/GenBank/DDBJ databases">
        <title>Ectorhizobium quercum gen.nov., sp. nov.</title>
        <authorList>
            <person name="Ma T."/>
            <person name="Li Y."/>
        </authorList>
    </citation>
    <scope>NUCLEOTIDE SEQUENCE</scope>
    <source>
        <strain evidence="25">BDR2-2</strain>
    </source>
</reference>
<dbReference type="InterPro" id="IPR049552">
    <property type="entry name" value="PKS_DH_N"/>
</dbReference>
<keyword evidence="7" id="KW-0521">NADP</keyword>
<dbReference type="GO" id="GO:0004312">
    <property type="term" value="F:fatty acid synthase activity"/>
    <property type="evidence" value="ECO:0007669"/>
    <property type="project" value="TreeGrafter"/>
</dbReference>
<dbReference type="Gene3D" id="3.30.70.250">
    <property type="entry name" value="Malonyl-CoA ACP transacylase, ACP-binding"/>
    <property type="match status" value="1"/>
</dbReference>
<evidence type="ECO:0000313" key="25">
    <source>
        <dbReference type="EMBL" id="MCX8996218.1"/>
    </source>
</evidence>
<keyword evidence="3" id="KW-0596">Phosphopantetheine</keyword>
<evidence type="ECO:0000256" key="21">
    <source>
        <dbReference type="PROSITE-ProRule" id="PRU01363"/>
    </source>
</evidence>
<dbReference type="PROSITE" id="PS50075">
    <property type="entry name" value="CARRIER"/>
    <property type="match status" value="1"/>
</dbReference>
<name>A0AAE3SU23_9HYPH</name>
<dbReference type="EMBL" id="JANFPI010000001">
    <property type="protein sequence ID" value="MCX8996218.1"/>
    <property type="molecule type" value="Genomic_DNA"/>
</dbReference>
<dbReference type="Gene3D" id="3.40.50.1820">
    <property type="entry name" value="alpha/beta hydrolase"/>
    <property type="match status" value="1"/>
</dbReference>
<evidence type="ECO:0000256" key="10">
    <source>
        <dbReference type="ARBA" id="ARBA00023268"/>
    </source>
</evidence>
<dbReference type="PROSITE" id="PS00606">
    <property type="entry name" value="KS3_1"/>
    <property type="match status" value="1"/>
</dbReference>
<comment type="cofactor">
    <cofactor evidence="1">
        <name>NADP(+)</name>
        <dbReference type="ChEBI" id="CHEBI:58349"/>
    </cofactor>
</comment>
<dbReference type="GO" id="GO:0031177">
    <property type="term" value="F:phosphopantetheine binding"/>
    <property type="evidence" value="ECO:0007669"/>
    <property type="project" value="InterPro"/>
</dbReference>
<evidence type="ECO:0000313" key="26">
    <source>
        <dbReference type="EMBL" id="MCX8998743.1"/>
    </source>
</evidence>
<dbReference type="SMART" id="SM00822">
    <property type="entry name" value="PKS_KR"/>
    <property type="match status" value="1"/>
</dbReference>
<dbReference type="InterPro" id="IPR049490">
    <property type="entry name" value="C883_1060-like_KR_N"/>
</dbReference>
<dbReference type="CDD" id="cd00833">
    <property type="entry name" value="PKS"/>
    <property type="match status" value="1"/>
</dbReference>
<keyword evidence="4" id="KW-0597">Phosphoprotein</keyword>